<dbReference type="PANTHER" id="PTHR12215:SF10">
    <property type="entry name" value="L-AMINOADIPATE-SEMIALDEHYDE DEHYDROGENASE-PHOSPHOPANTETHEINYL TRANSFERASE"/>
    <property type="match status" value="1"/>
</dbReference>
<name>A0ABY6W1U9_9BURK</name>
<evidence type="ECO:0000256" key="2">
    <source>
        <dbReference type="ARBA" id="ARBA00022679"/>
    </source>
</evidence>
<keyword evidence="6" id="KW-1185">Reference proteome</keyword>
<dbReference type="EC" id="2.7.8.-" evidence="5"/>
<reference evidence="5 6" key="1">
    <citation type="submission" date="2019-08" db="EMBL/GenBank/DDBJ databases">
        <authorList>
            <person name="Peeters C."/>
        </authorList>
    </citation>
    <scope>NUCLEOTIDE SEQUENCE [LARGE SCALE GENOMIC DNA]</scope>
    <source>
        <strain evidence="5 6">LMG 20602</strain>
    </source>
</reference>
<dbReference type="Pfam" id="PF22624">
    <property type="entry name" value="AASDHPPT_N"/>
    <property type="match status" value="1"/>
</dbReference>
<dbReference type="PANTHER" id="PTHR12215">
    <property type="entry name" value="PHOSPHOPANTETHEINE TRANSFERASE"/>
    <property type="match status" value="1"/>
</dbReference>
<dbReference type="InterPro" id="IPR050559">
    <property type="entry name" value="P-Pant_transferase_sf"/>
</dbReference>
<dbReference type="SUPFAM" id="SSF56214">
    <property type="entry name" value="4'-phosphopantetheinyl transferase"/>
    <property type="match status" value="2"/>
</dbReference>
<evidence type="ECO:0000259" key="3">
    <source>
        <dbReference type="Pfam" id="PF01648"/>
    </source>
</evidence>
<dbReference type="EMBL" id="CABPRV010000006">
    <property type="protein sequence ID" value="VVE16030.1"/>
    <property type="molecule type" value="Genomic_DNA"/>
</dbReference>
<feature type="domain" description="4'-phosphopantetheinyl transferase" evidence="3">
    <location>
        <begin position="132"/>
        <end position="214"/>
    </location>
</feature>
<dbReference type="InterPro" id="IPR055066">
    <property type="entry name" value="AASDHPPT_N"/>
</dbReference>
<dbReference type="RefSeq" id="WP_150721807.1">
    <property type="nucleotide sequence ID" value="NZ_CABPRV010000006.1"/>
</dbReference>
<evidence type="ECO:0000313" key="5">
    <source>
        <dbReference type="EMBL" id="VVE16030.1"/>
    </source>
</evidence>
<evidence type="ECO:0000259" key="4">
    <source>
        <dbReference type="Pfam" id="PF22624"/>
    </source>
</evidence>
<gene>
    <name evidence="5" type="primary">sfp</name>
    <name evidence="5" type="ORF">PCA20602_02889</name>
</gene>
<keyword evidence="2 5" id="KW-0808">Transferase</keyword>
<organism evidence="5 6">
    <name type="scientific">Pandoraea capi</name>
    <dbReference type="NCBI Taxonomy" id="2508286"/>
    <lineage>
        <taxon>Bacteria</taxon>
        <taxon>Pseudomonadati</taxon>
        <taxon>Pseudomonadota</taxon>
        <taxon>Betaproteobacteria</taxon>
        <taxon>Burkholderiales</taxon>
        <taxon>Burkholderiaceae</taxon>
        <taxon>Pandoraea</taxon>
    </lineage>
</organism>
<proteinExistence type="inferred from homology"/>
<dbReference type="Gene3D" id="3.90.470.20">
    <property type="entry name" value="4'-phosphopantetheinyl transferase domain"/>
    <property type="match status" value="1"/>
</dbReference>
<feature type="domain" description="4'-phosphopantetheinyl transferase N-terminal" evidence="4">
    <location>
        <begin position="44"/>
        <end position="126"/>
    </location>
</feature>
<evidence type="ECO:0000313" key="6">
    <source>
        <dbReference type="Proteomes" id="UP000366065"/>
    </source>
</evidence>
<comment type="caution">
    <text evidence="5">The sequence shown here is derived from an EMBL/GenBank/DDBJ whole genome shotgun (WGS) entry which is preliminary data.</text>
</comment>
<dbReference type="Proteomes" id="UP000366065">
    <property type="component" value="Unassembled WGS sequence"/>
</dbReference>
<protein>
    <submittedName>
        <fullName evidence="5">4'-phosphopantetheinyl transferase sfp</fullName>
        <ecNumber evidence="5">2.7.8.-</ecNumber>
    </submittedName>
</protein>
<dbReference type="GO" id="GO:0016740">
    <property type="term" value="F:transferase activity"/>
    <property type="evidence" value="ECO:0007669"/>
    <property type="project" value="UniProtKB-KW"/>
</dbReference>
<dbReference type="Pfam" id="PF01648">
    <property type="entry name" value="ACPS"/>
    <property type="match status" value="1"/>
</dbReference>
<comment type="similarity">
    <text evidence="1">Belongs to the P-Pant transferase superfamily. Gsp/Sfp/HetI/AcpT family.</text>
</comment>
<dbReference type="InterPro" id="IPR008278">
    <property type="entry name" value="4-PPantetheinyl_Trfase_dom"/>
</dbReference>
<evidence type="ECO:0000256" key="1">
    <source>
        <dbReference type="ARBA" id="ARBA00010990"/>
    </source>
</evidence>
<accession>A0ABY6W1U9</accession>
<dbReference type="InterPro" id="IPR037143">
    <property type="entry name" value="4-PPantetheinyl_Trfase_dom_sf"/>
</dbReference>
<sequence>MTARARQLHGAGRWPADLDVWHVPLGGAPAAQGGEAADATPDIYRYLDADELARARRFRYDVDRERFAKTRSALRVLLSKYTGIPPESIGFTQGEFGRPELAPVGAEPGASLSFNVSHTGGDALIAISRTRSVGIDLEVQQRALNWQELAPLVCTAQERADIDSLPSPARCDAFLRCWTAKEAILKTIGLGIAEGLLCLRVDVGHLAVQRPIVADVADASRFQAAGQLNFLWIDDVPGCQACLAWQALSV</sequence>